<dbReference type="PATRIC" id="fig|1620.3.peg.1265"/>
<feature type="transmembrane region" description="Helical" evidence="1">
    <location>
        <begin position="36"/>
        <end position="58"/>
    </location>
</feature>
<dbReference type="OrthoDB" id="9968560at2"/>
<dbReference type="EMBL" id="JQCD01000031">
    <property type="protein sequence ID" value="KRN76199.1"/>
    <property type="molecule type" value="Genomic_DNA"/>
</dbReference>
<evidence type="ECO:0000313" key="3">
    <source>
        <dbReference type="Proteomes" id="UP000051673"/>
    </source>
</evidence>
<name>A0A0R2JNZ0_9LACO</name>
<dbReference type="RefSeq" id="WP_057789106.1">
    <property type="nucleotide sequence ID" value="NZ_JQCD01000031.1"/>
</dbReference>
<dbReference type="AlphaFoldDB" id="A0A0R2JNZ0"/>
<evidence type="ECO:0000256" key="1">
    <source>
        <dbReference type="SAM" id="Phobius"/>
    </source>
</evidence>
<dbReference type="Proteomes" id="UP000051673">
    <property type="component" value="Unassembled WGS sequence"/>
</dbReference>
<keyword evidence="1" id="KW-1133">Transmembrane helix</keyword>
<dbReference type="STRING" id="1620.IV67_GL001251"/>
<evidence type="ECO:0000313" key="2">
    <source>
        <dbReference type="EMBL" id="KRN76199.1"/>
    </source>
</evidence>
<sequence>MNKNEDDLLDQDIQARLNQEHADKPKVTKTHNRSRYIQITVAVLLAALVLFGIIFPLFNMY</sequence>
<comment type="caution">
    <text evidence="2">The sequence shown here is derived from an EMBL/GenBank/DDBJ whole genome shotgun (WGS) entry which is preliminary data.</text>
</comment>
<keyword evidence="1" id="KW-0472">Membrane</keyword>
<accession>A0A0R2JNZ0</accession>
<proteinExistence type="predicted"/>
<reference evidence="2 3" key="1">
    <citation type="journal article" date="2015" name="Genome Announc.">
        <title>Expanding the biotechnology potential of lactobacilli through comparative genomics of 213 strains and associated genera.</title>
        <authorList>
            <person name="Sun Z."/>
            <person name="Harris H.M."/>
            <person name="McCann A."/>
            <person name="Guo C."/>
            <person name="Argimon S."/>
            <person name="Zhang W."/>
            <person name="Yang X."/>
            <person name="Jeffery I.B."/>
            <person name="Cooney J.C."/>
            <person name="Kagawa T.F."/>
            <person name="Liu W."/>
            <person name="Song Y."/>
            <person name="Salvetti E."/>
            <person name="Wrobel A."/>
            <person name="Rasinkangas P."/>
            <person name="Parkhill J."/>
            <person name="Rea M.C."/>
            <person name="O'Sullivan O."/>
            <person name="Ritari J."/>
            <person name="Douillard F.P."/>
            <person name="Paul Ross R."/>
            <person name="Yang R."/>
            <person name="Briner A.E."/>
            <person name="Felis G.E."/>
            <person name="de Vos W.M."/>
            <person name="Barrangou R."/>
            <person name="Klaenhammer T.R."/>
            <person name="Caufield P.W."/>
            <person name="Cui Y."/>
            <person name="Zhang H."/>
            <person name="O'Toole P.W."/>
        </authorList>
    </citation>
    <scope>NUCLEOTIDE SEQUENCE [LARGE SCALE GENOMIC DNA]</scope>
    <source>
        <strain evidence="2 3">DSM 20014</strain>
    </source>
</reference>
<protein>
    <submittedName>
        <fullName evidence="2">Uncharacterized protein</fullName>
    </submittedName>
</protein>
<gene>
    <name evidence="2" type="ORF">IV67_GL001251</name>
</gene>
<organism evidence="2 3">
    <name type="scientific">Weissella minor</name>
    <dbReference type="NCBI Taxonomy" id="1620"/>
    <lineage>
        <taxon>Bacteria</taxon>
        <taxon>Bacillati</taxon>
        <taxon>Bacillota</taxon>
        <taxon>Bacilli</taxon>
        <taxon>Lactobacillales</taxon>
        <taxon>Lactobacillaceae</taxon>
        <taxon>Weissella</taxon>
    </lineage>
</organism>
<keyword evidence="3" id="KW-1185">Reference proteome</keyword>
<keyword evidence="1" id="KW-0812">Transmembrane</keyword>